<dbReference type="GO" id="GO:0007229">
    <property type="term" value="P:integrin-mediated signaling pathway"/>
    <property type="evidence" value="ECO:0007669"/>
    <property type="project" value="UniProtKB-KW"/>
</dbReference>
<comment type="caution">
    <text evidence="3">The sequence shown here is derived from an EMBL/GenBank/DDBJ whole genome shotgun (WGS) entry which is preliminary data.</text>
</comment>
<keyword evidence="3" id="KW-0401">Integrin</keyword>
<reference evidence="3 4" key="1">
    <citation type="journal article" date="2019" name="Nat. Ecol. Evol.">
        <title>Megaphylogeny resolves global patterns of mushroom evolution.</title>
        <authorList>
            <person name="Varga T."/>
            <person name="Krizsan K."/>
            <person name="Foldi C."/>
            <person name="Dima B."/>
            <person name="Sanchez-Garcia M."/>
            <person name="Sanchez-Ramirez S."/>
            <person name="Szollosi G.J."/>
            <person name="Szarkandi J.G."/>
            <person name="Papp V."/>
            <person name="Albert L."/>
            <person name="Andreopoulos W."/>
            <person name="Angelini C."/>
            <person name="Antonin V."/>
            <person name="Barry K.W."/>
            <person name="Bougher N.L."/>
            <person name="Buchanan P."/>
            <person name="Buyck B."/>
            <person name="Bense V."/>
            <person name="Catcheside P."/>
            <person name="Chovatia M."/>
            <person name="Cooper J."/>
            <person name="Damon W."/>
            <person name="Desjardin D."/>
            <person name="Finy P."/>
            <person name="Geml J."/>
            <person name="Haridas S."/>
            <person name="Hughes K."/>
            <person name="Justo A."/>
            <person name="Karasinski D."/>
            <person name="Kautmanova I."/>
            <person name="Kiss B."/>
            <person name="Kocsube S."/>
            <person name="Kotiranta H."/>
            <person name="LaButti K.M."/>
            <person name="Lechner B.E."/>
            <person name="Liimatainen K."/>
            <person name="Lipzen A."/>
            <person name="Lukacs Z."/>
            <person name="Mihaltcheva S."/>
            <person name="Morgado L.N."/>
            <person name="Niskanen T."/>
            <person name="Noordeloos M.E."/>
            <person name="Ohm R.A."/>
            <person name="Ortiz-Santana B."/>
            <person name="Ovrebo C."/>
            <person name="Racz N."/>
            <person name="Riley R."/>
            <person name="Savchenko A."/>
            <person name="Shiryaev A."/>
            <person name="Soop K."/>
            <person name="Spirin V."/>
            <person name="Szebenyi C."/>
            <person name="Tomsovsky M."/>
            <person name="Tulloss R.E."/>
            <person name="Uehling J."/>
            <person name="Grigoriev I.V."/>
            <person name="Vagvolgyi C."/>
            <person name="Papp T."/>
            <person name="Martin F.M."/>
            <person name="Miettinen O."/>
            <person name="Hibbett D.S."/>
            <person name="Nagy L.G."/>
        </authorList>
    </citation>
    <scope>NUCLEOTIDE SEQUENCE [LARGE SCALE GENOMIC DNA]</scope>
    <source>
        <strain evidence="3 4">FP101781</strain>
    </source>
</reference>
<feature type="signal peptide" evidence="2">
    <location>
        <begin position="1"/>
        <end position="24"/>
    </location>
</feature>
<proteinExistence type="predicted"/>
<evidence type="ECO:0000313" key="3">
    <source>
        <dbReference type="EMBL" id="TEB20295.1"/>
    </source>
</evidence>
<keyword evidence="1 2" id="KW-0732">Signal</keyword>
<name>A0A4Y7SFM4_COPMI</name>
<dbReference type="EMBL" id="QPFP01000145">
    <property type="protein sequence ID" value="TEB20295.1"/>
    <property type="molecule type" value="Genomic_DNA"/>
</dbReference>
<dbReference type="OrthoDB" id="5426877at2759"/>
<dbReference type="AlphaFoldDB" id="A0A4Y7SFM4"/>
<evidence type="ECO:0000256" key="1">
    <source>
        <dbReference type="ARBA" id="ARBA00022729"/>
    </source>
</evidence>
<dbReference type="InterPro" id="IPR028994">
    <property type="entry name" value="Integrin_alpha_N"/>
</dbReference>
<organism evidence="3 4">
    <name type="scientific">Coprinellus micaceus</name>
    <name type="common">Glistening ink-cap mushroom</name>
    <name type="synonym">Coprinus micaceus</name>
    <dbReference type="NCBI Taxonomy" id="71717"/>
    <lineage>
        <taxon>Eukaryota</taxon>
        <taxon>Fungi</taxon>
        <taxon>Dikarya</taxon>
        <taxon>Basidiomycota</taxon>
        <taxon>Agaricomycotina</taxon>
        <taxon>Agaricomycetes</taxon>
        <taxon>Agaricomycetidae</taxon>
        <taxon>Agaricales</taxon>
        <taxon>Agaricineae</taxon>
        <taxon>Psathyrellaceae</taxon>
        <taxon>Coprinellus</taxon>
    </lineage>
</organism>
<protein>
    <submittedName>
        <fullName evidence="3">Integrin alpha N-terminal domain-containing protein</fullName>
    </submittedName>
</protein>
<evidence type="ECO:0000313" key="4">
    <source>
        <dbReference type="Proteomes" id="UP000298030"/>
    </source>
</evidence>
<dbReference type="PANTHER" id="PTHR44103">
    <property type="entry name" value="PROPROTEIN CONVERTASE P"/>
    <property type="match status" value="1"/>
</dbReference>
<dbReference type="PANTHER" id="PTHR44103:SF1">
    <property type="entry name" value="PROPROTEIN CONVERTASE P"/>
    <property type="match status" value="1"/>
</dbReference>
<dbReference type="Pfam" id="PF13517">
    <property type="entry name" value="FG-GAP_3"/>
    <property type="match status" value="2"/>
</dbReference>
<sequence>MFLSLATPTTLVALSAPFSASVQAAATPVISQDAPVPVHRPGTADLIGFNTSGTYLLRNAFHPKPPEGIFAAPIFSSLIWPPDRTIRLVGDTRGIGLADLVGFGGKEVWVARNNGNGTFSPVPGRTVPWFGANEAAGNWSIERHVRVLANVRDVVGFGEEGVWVALNKDDGSGTFNPPKLVLKGYFGYVDGWRVEQHPRVVADVDGDGKLDIVGFGSDAVWVSLNAGSGTFSLPTLALNGSFTPATGWDTKKHLRVLVDLNGNGKTDIVGFGDAGVYTSLSSGDGTFGEPRLVLSGAFGYGGGWRVERHPRFVVDVDKDGFPDIVAFGDQNVYVSFGVGDGTFSSPPTVILRNNFTYFGEGGDVEWMVGRHERVLADLDGDGALEIIGFGEEGVWVSWNDGKGAFGDPRGMGRTFGFNGGEWGGGSVRYVANMFGY</sequence>
<evidence type="ECO:0000256" key="2">
    <source>
        <dbReference type="SAM" id="SignalP"/>
    </source>
</evidence>
<keyword evidence="4" id="KW-1185">Reference proteome</keyword>
<dbReference type="SUPFAM" id="SSF69318">
    <property type="entry name" value="Integrin alpha N-terminal domain"/>
    <property type="match status" value="1"/>
</dbReference>
<feature type="chain" id="PRO_5021247316" evidence="2">
    <location>
        <begin position="25"/>
        <end position="436"/>
    </location>
</feature>
<gene>
    <name evidence="3" type="ORF">FA13DRAFT_1757842</name>
</gene>
<dbReference type="Proteomes" id="UP000298030">
    <property type="component" value="Unassembled WGS sequence"/>
</dbReference>
<accession>A0A4Y7SFM4</accession>
<dbReference type="InterPro" id="IPR013517">
    <property type="entry name" value="FG-GAP"/>
</dbReference>